<name>A0A2N9G815_FAGSY</name>
<dbReference type="SUPFAM" id="SSF101941">
    <property type="entry name" value="NAC domain"/>
    <property type="match status" value="1"/>
</dbReference>
<dbReference type="Gene3D" id="2.170.150.80">
    <property type="entry name" value="NAC domain"/>
    <property type="match status" value="1"/>
</dbReference>
<dbReference type="AlphaFoldDB" id="A0A2N9G815"/>
<keyword evidence="2" id="KW-0238">DNA-binding</keyword>
<dbReference type="EMBL" id="OIVN01001593">
    <property type="protein sequence ID" value="SPC95712.1"/>
    <property type="molecule type" value="Genomic_DNA"/>
</dbReference>
<evidence type="ECO:0000256" key="3">
    <source>
        <dbReference type="ARBA" id="ARBA00023163"/>
    </source>
</evidence>
<dbReference type="InterPro" id="IPR003441">
    <property type="entry name" value="NAC-dom"/>
</dbReference>
<dbReference type="InterPro" id="IPR036093">
    <property type="entry name" value="NAC_dom_sf"/>
</dbReference>
<gene>
    <name evidence="7" type="ORF">FSB_LOCUS23594</name>
</gene>
<keyword evidence="3" id="KW-0804">Transcription</keyword>
<dbReference type="GO" id="GO:0003677">
    <property type="term" value="F:DNA binding"/>
    <property type="evidence" value="ECO:0007669"/>
    <property type="project" value="UniProtKB-KW"/>
</dbReference>
<reference evidence="7" key="1">
    <citation type="submission" date="2018-02" db="EMBL/GenBank/DDBJ databases">
        <authorList>
            <person name="Cohen D.B."/>
            <person name="Kent A.D."/>
        </authorList>
    </citation>
    <scope>NUCLEOTIDE SEQUENCE</scope>
</reference>
<evidence type="ECO:0000256" key="5">
    <source>
        <dbReference type="SAM" id="MobiDB-lite"/>
    </source>
</evidence>
<keyword evidence="4" id="KW-0539">Nucleus</keyword>
<proteinExistence type="predicted"/>
<feature type="domain" description="NAC" evidence="6">
    <location>
        <begin position="55"/>
        <end position="102"/>
    </location>
</feature>
<accession>A0A2N9G815</accession>
<evidence type="ECO:0000256" key="1">
    <source>
        <dbReference type="ARBA" id="ARBA00023015"/>
    </source>
</evidence>
<feature type="compositionally biased region" description="Polar residues" evidence="5">
    <location>
        <begin position="1"/>
        <end position="33"/>
    </location>
</feature>
<evidence type="ECO:0000256" key="2">
    <source>
        <dbReference type="ARBA" id="ARBA00023125"/>
    </source>
</evidence>
<sequence length="102" mass="11807">MEIDENSNPSIQLVSVSTPNNPTAQPQNQSSLKTAVVSDDDLNKKQDEDEYLDSFPPGYRFRPTDDELIRFYLEKKILNQPLPPNRFVETNIYLHNPEWLAD</sequence>
<dbReference type="PANTHER" id="PTHR31719">
    <property type="entry name" value="NAC TRANSCRIPTION FACTOR 56"/>
    <property type="match status" value="1"/>
</dbReference>
<dbReference type="PANTHER" id="PTHR31719:SF179">
    <property type="entry name" value="OS08G0148400 PROTEIN"/>
    <property type="match status" value="1"/>
</dbReference>
<evidence type="ECO:0000313" key="7">
    <source>
        <dbReference type="EMBL" id="SPC95712.1"/>
    </source>
</evidence>
<dbReference type="Pfam" id="PF02365">
    <property type="entry name" value="NAM"/>
    <property type="match status" value="1"/>
</dbReference>
<evidence type="ECO:0000259" key="6">
    <source>
        <dbReference type="PROSITE" id="PS51005"/>
    </source>
</evidence>
<dbReference type="PROSITE" id="PS51005">
    <property type="entry name" value="NAC"/>
    <property type="match status" value="1"/>
</dbReference>
<organism evidence="7">
    <name type="scientific">Fagus sylvatica</name>
    <name type="common">Beechnut</name>
    <dbReference type="NCBI Taxonomy" id="28930"/>
    <lineage>
        <taxon>Eukaryota</taxon>
        <taxon>Viridiplantae</taxon>
        <taxon>Streptophyta</taxon>
        <taxon>Embryophyta</taxon>
        <taxon>Tracheophyta</taxon>
        <taxon>Spermatophyta</taxon>
        <taxon>Magnoliopsida</taxon>
        <taxon>eudicotyledons</taxon>
        <taxon>Gunneridae</taxon>
        <taxon>Pentapetalae</taxon>
        <taxon>rosids</taxon>
        <taxon>fabids</taxon>
        <taxon>Fagales</taxon>
        <taxon>Fagaceae</taxon>
        <taxon>Fagus</taxon>
    </lineage>
</organism>
<evidence type="ECO:0000256" key="4">
    <source>
        <dbReference type="ARBA" id="ARBA00023242"/>
    </source>
</evidence>
<keyword evidence="1" id="KW-0805">Transcription regulation</keyword>
<feature type="region of interest" description="Disordered" evidence="5">
    <location>
        <begin position="1"/>
        <end position="58"/>
    </location>
</feature>
<protein>
    <recommendedName>
        <fullName evidence="6">NAC domain-containing protein</fullName>
    </recommendedName>
</protein>
<dbReference type="GO" id="GO:0006355">
    <property type="term" value="P:regulation of DNA-templated transcription"/>
    <property type="evidence" value="ECO:0007669"/>
    <property type="project" value="InterPro"/>
</dbReference>